<accession>E4T8D4</accession>
<gene>
    <name evidence="2" type="ordered locus">Palpr_2849</name>
</gene>
<keyword evidence="3" id="KW-1185">Reference proteome</keyword>
<organism evidence="2 3">
    <name type="scientific">Paludibacter propionicigenes (strain DSM 17365 / JCM 13257 / WB4)</name>
    <dbReference type="NCBI Taxonomy" id="694427"/>
    <lineage>
        <taxon>Bacteria</taxon>
        <taxon>Pseudomonadati</taxon>
        <taxon>Bacteroidota</taxon>
        <taxon>Bacteroidia</taxon>
        <taxon>Bacteroidales</taxon>
        <taxon>Paludibacteraceae</taxon>
        <taxon>Paludibacter</taxon>
    </lineage>
</organism>
<dbReference type="Pfam" id="PF01553">
    <property type="entry name" value="Acyltransferase"/>
    <property type="match status" value="1"/>
</dbReference>
<name>E4T8D4_PALPW</name>
<dbReference type="PANTHER" id="PTHR30068:SF3">
    <property type="entry name" value="PHOSPHOLIPID_GLYCEROL ACYLTRANSFERASE DOMAIN-CONTAINING PROTEIN"/>
    <property type="match status" value="1"/>
</dbReference>
<dbReference type="STRING" id="694427.Palpr_2849"/>
<dbReference type="GO" id="GO:0016746">
    <property type="term" value="F:acyltransferase activity"/>
    <property type="evidence" value="ECO:0007669"/>
    <property type="project" value="InterPro"/>
</dbReference>
<evidence type="ECO:0000313" key="2">
    <source>
        <dbReference type="EMBL" id="ADQ80978.1"/>
    </source>
</evidence>
<feature type="domain" description="Phospholipid/glycerol acyltransferase" evidence="1">
    <location>
        <begin position="79"/>
        <end position="187"/>
    </location>
</feature>
<evidence type="ECO:0000259" key="1">
    <source>
        <dbReference type="Pfam" id="PF01553"/>
    </source>
</evidence>
<sequence length="389" mass="45411">MEFNFEEIRCYNNEEVHVVLERLIEEKQFMKVLSTIYPLLPKELIKQRLLIYESNYAFQKEMVYPFLQYLEANMTKGIDLNGINKIDTTKSYLYISNHRDIILDSAFLCGKFIEKNMDTVEIAIGDNLLIYPWIEDLVRVNKSFIVKRGLSARQILESSQRLSAYIAHTIIDKNQSIWIAQREGRAKDANDRTQESLLKMFNMNGDGSFIENLSRLNICPISISYEYDPCDFLKAKEMQQKRDESCYKKDPKDDLINMQTGVMGYKGKVVYEITGDIEKDLNMIALESNNRNEQISLVAELIDKRIHSNYTVFANNKIAYDLLKNTKHFSSEYSTIDKLNFEKYLSLQIAKIDLADKDENFLMKKLLEMYANPLINKLSTSTTYFEEGE</sequence>
<dbReference type="HOGENOM" id="CLU_061982_0_0_10"/>
<evidence type="ECO:0000313" key="3">
    <source>
        <dbReference type="Proteomes" id="UP000008718"/>
    </source>
</evidence>
<protein>
    <recommendedName>
        <fullName evidence="1">Phospholipid/glycerol acyltransferase domain-containing protein</fullName>
    </recommendedName>
</protein>
<dbReference type="RefSeq" id="WP_013446347.1">
    <property type="nucleotide sequence ID" value="NC_014734.1"/>
</dbReference>
<dbReference type="OrthoDB" id="1078132at2"/>
<dbReference type="GO" id="GO:0042840">
    <property type="term" value="P:D-glucuronate catabolic process"/>
    <property type="evidence" value="ECO:0007669"/>
    <property type="project" value="TreeGrafter"/>
</dbReference>
<dbReference type="PANTHER" id="PTHR30068">
    <property type="entry name" value="URONATE ISOMERASE"/>
    <property type="match status" value="1"/>
</dbReference>
<dbReference type="GO" id="GO:0019698">
    <property type="term" value="P:D-galacturonate catabolic process"/>
    <property type="evidence" value="ECO:0007669"/>
    <property type="project" value="TreeGrafter"/>
</dbReference>
<dbReference type="KEGG" id="ppn:Palpr_2849"/>
<reference evidence="2 3" key="2">
    <citation type="journal article" date="2011" name="Stand. Genomic Sci.">
        <title>Complete genome sequence of Paludibacter propionicigenes type strain (WB4).</title>
        <authorList>
            <person name="Gronow S."/>
            <person name="Munk C."/>
            <person name="Lapidus A."/>
            <person name="Nolan M."/>
            <person name="Lucas S."/>
            <person name="Hammon N."/>
            <person name="Deshpande S."/>
            <person name="Cheng J.F."/>
            <person name="Tapia R."/>
            <person name="Han C."/>
            <person name="Goodwin L."/>
            <person name="Pitluck S."/>
            <person name="Liolios K."/>
            <person name="Ivanova N."/>
            <person name="Mavromatis K."/>
            <person name="Mikhailova N."/>
            <person name="Pati A."/>
            <person name="Chen A."/>
            <person name="Palaniappan K."/>
            <person name="Land M."/>
            <person name="Hauser L."/>
            <person name="Chang Y.J."/>
            <person name="Jeffries C.D."/>
            <person name="Brambilla E."/>
            <person name="Rohde M."/>
            <person name="Goker M."/>
            <person name="Detter J.C."/>
            <person name="Woyke T."/>
            <person name="Bristow J."/>
            <person name="Eisen J.A."/>
            <person name="Markowitz V."/>
            <person name="Hugenholtz P."/>
            <person name="Kyrpides N.C."/>
            <person name="Klenk H.P."/>
        </authorList>
    </citation>
    <scope>NUCLEOTIDE SEQUENCE [LARGE SCALE GENOMIC DNA]</scope>
    <source>
        <strain evidence="3">DSM 17365 / JCM 13257 / WB4</strain>
    </source>
</reference>
<dbReference type="Proteomes" id="UP000008718">
    <property type="component" value="Chromosome"/>
</dbReference>
<proteinExistence type="predicted"/>
<dbReference type="eggNOG" id="COG0204">
    <property type="taxonomic scope" value="Bacteria"/>
</dbReference>
<dbReference type="EMBL" id="CP002345">
    <property type="protein sequence ID" value="ADQ80978.1"/>
    <property type="molecule type" value="Genomic_DNA"/>
</dbReference>
<reference key="1">
    <citation type="submission" date="2010-11" db="EMBL/GenBank/DDBJ databases">
        <title>The complete genome of Paludibacter propionicigenes DSM 17365.</title>
        <authorList>
            <consortium name="US DOE Joint Genome Institute (JGI-PGF)"/>
            <person name="Lucas S."/>
            <person name="Copeland A."/>
            <person name="Lapidus A."/>
            <person name="Bruce D."/>
            <person name="Goodwin L."/>
            <person name="Pitluck S."/>
            <person name="Kyrpides N."/>
            <person name="Mavromatis K."/>
            <person name="Ivanova N."/>
            <person name="Munk A.C."/>
            <person name="Brettin T."/>
            <person name="Detter J.C."/>
            <person name="Han C."/>
            <person name="Tapia R."/>
            <person name="Land M."/>
            <person name="Hauser L."/>
            <person name="Markowitz V."/>
            <person name="Cheng J.-F."/>
            <person name="Hugenholtz P."/>
            <person name="Woyke T."/>
            <person name="Wu D."/>
            <person name="Gronow S."/>
            <person name="Wellnitz S."/>
            <person name="Brambilla E."/>
            <person name="Klenk H.-P."/>
            <person name="Eisen J.A."/>
        </authorList>
    </citation>
    <scope>NUCLEOTIDE SEQUENCE</scope>
    <source>
        <strain>WB4</strain>
    </source>
</reference>
<dbReference type="InterPro" id="IPR002123">
    <property type="entry name" value="Plipid/glycerol_acylTrfase"/>
</dbReference>
<dbReference type="AlphaFoldDB" id="E4T8D4"/>